<evidence type="ECO:0000313" key="2">
    <source>
        <dbReference type="Proteomes" id="UP000594603"/>
    </source>
</evidence>
<name>A0ACD1BD32_9CLOT</name>
<keyword evidence="2" id="KW-1185">Reference proteome</keyword>
<proteinExistence type="predicted"/>
<reference evidence="1" key="1">
    <citation type="submission" date="2020-04" db="EMBL/GenBank/DDBJ databases">
        <title>A novel bacterium ('Candidatus Sarcina troglodytae' sp. nov.) linked to a protracted, uniformly lethal epizootic among sanctuary western chimpanzees (Pan troglodytes verus) in Sierra Leone.</title>
        <authorList>
            <person name="Owens L.A."/>
            <person name="Colitti B."/>
            <person name="Hirji I."/>
            <person name="Pizaro A."/>
            <person name="Jaffe J.E."/>
            <person name="Moittie S."/>
            <person name="Bishop-Lilly K.A."/>
            <person name="Estrella L.A."/>
            <person name="Voegtly L.J."/>
            <person name="Kuhn J.H."/>
            <person name="Suen G."/>
            <person name="Deblois C.L."/>
            <person name="Dunn C."/>
            <person name="Juan-Salles C."/>
            <person name="Goldberg T.L."/>
        </authorList>
    </citation>
    <scope>NUCLEOTIDE SEQUENCE</scope>
    <source>
        <strain evidence="1">JB2</strain>
    </source>
</reference>
<protein>
    <submittedName>
        <fullName evidence="1">Uncharacterized protein</fullName>
    </submittedName>
</protein>
<dbReference type="EMBL" id="CP051754">
    <property type="protein sequence ID" value="QPJ85283.1"/>
    <property type="molecule type" value="Genomic_DNA"/>
</dbReference>
<gene>
    <name evidence="1" type="ORF">HH195_04880</name>
</gene>
<dbReference type="Proteomes" id="UP000594603">
    <property type="component" value="Chromosome"/>
</dbReference>
<organism evidence="1 2">
    <name type="scientific">Candidatus Sarcina troglodytae</name>
    <dbReference type="NCBI Taxonomy" id="2726954"/>
    <lineage>
        <taxon>Bacteria</taxon>
        <taxon>Bacillati</taxon>
        <taxon>Bacillota</taxon>
        <taxon>Clostridia</taxon>
        <taxon>Eubacteriales</taxon>
        <taxon>Clostridiaceae</taxon>
        <taxon>Sarcina</taxon>
    </lineage>
</organism>
<accession>A0ACD1BD32</accession>
<sequence length="130" mass="15339">MENFNDDFCDIGLDKICDNCGKCLELEGVDTKAINLQEISKIVEEKYELNDNLESEETIIEEDELSYENDEVESLDDDIDWELKLKELDSEYEDAFEHIEYIEDIDLNDDLILEEMTDEIYPGVRRIKKK</sequence>
<evidence type="ECO:0000313" key="1">
    <source>
        <dbReference type="EMBL" id="QPJ85283.1"/>
    </source>
</evidence>